<dbReference type="InterPro" id="IPR015889">
    <property type="entry name" value="Intradiol_dOase_core"/>
</dbReference>
<gene>
    <name evidence="1" type="ORF">AVDCRST_MAG88-2608</name>
</gene>
<evidence type="ECO:0000313" key="1">
    <source>
        <dbReference type="EMBL" id="CAA9573800.1"/>
    </source>
</evidence>
<dbReference type="GO" id="GO:0016702">
    <property type="term" value="F:oxidoreductase activity, acting on single donors with incorporation of molecular oxygen, incorporation of two atoms of oxygen"/>
    <property type="evidence" value="ECO:0007669"/>
    <property type="project" value="InterPro"/>
</dbReference>
<sequence>FESNAPPPYAGRPPHIHIRVTAPGFPPLVTQHYPRAGQSTATFDLVLTGG</sequence>
<dbReference type="AlphaFoldDB" id="A0A6J4VD08"/>
<name>A0A6J4VD08_9BACT</name>
<dbReference type="Gene3D" id="2.60.130.10">
    <property type="entry name" value="Aromatic compound dioxygenase"/>
    <property type="match status" value="1"/>
</dbReference>
<dbReference type="GO" id="GO:0005506">
    <property type="term" value="F:iron ion binding"/>
    <property type="evidence" value="ECO:0007669"/>
    <property type="project" value="InterPro"/>
</dbReference>
<feature type="non-terminal residue" evidence="1">
    <location>
        <position position="1"/>
    </location>
</feature>
<accession>A0A6J4VD08</accession>
<reference evidence="1" key="1">
    <citation type="submission" date="2020-02" db="EMBL/GenBank/DDBJ databases">
        <authorList>
            <person name="Meier V. D."/>
        </authorList>
    </citation>
    <scope>NUCLEOTIDE SEQUENCE</scope>
    <source>
        <strain evidence="1">AVDCRST_MAG88</strain>
    </source>
</reference>
<proteinExistence type="predicted"/>
<dbReference type="SUPFAM" id="SSF49482">
    <property type="entry name" value="Aromatic compound dioxygenase"/>
    <property type="match status" value="1"/>
</dbReference>
<protein>
    <submittedName>
        <fullName evidence="1">Uncharacterized protein</fullName>
    </submittedName>
</protein>
<dbReference type="EMBL" id="CADCWM010000644">
    <property type="protein sequence ID" value="CAA9573800.1"/>
    <property type="molecule type" value="Genomic_DNA"/>
</dbReference>
<organism evidence="1">
    <name type="scientific">uncultured Thermomicrobiales bacterium</name>
    <dbReference type="NCBI Taxonomy" id="1645740"/>
    <lineage>
        <taxon>Bacteria</taxon>
        <taxon>Pseudomonadati</taxon>
        <taxon>Thermomicrobiota</taxon>
        <taxon>Thermomicrobia</taxon>
        <taxon>Thermomicrobiales</taxon>
        <taxon>environmental samples</taxon>
    </lineage>
</organism>